<name>A0A136IY70_9PEZI</name>
<keyword evidence="1" id="KW-0175">Coiled coil</keyword>
<keyword evidence="4" id="KW-1185">Reference proteome</keyword>
<proteinExistence type="predicted"/>
<evidence type="ECO:0000256" key="1">
    <source>
        <dbReference type="SAM" id="Coils"/>
    </source>
</evidence>
<feature type="compositionally biased region" description="Low complexity" evidence="2">
    <location>
        <begin position="98"/>
        <end position="111"/>
    </location>
</feature>
<feature type="compositionally biased region" description="Basic residues" evidence="2">
    <location>
        <begin position="182"/>
        <end position="197"/>
    </location>
</feature>
<sequence>MSDPGADGTPAPAPAADDSPSGLPGKQSAAKDKNCPFCGQAFTSSSLGRHLDLYVKEKNPKPPDGIHDVDAIRKMRSGITRRQPRGSLARRDSAGNFTSTPPASTKKPSPSVDGNAARTAHDASTPARAPDTPLVVDQQAFKYPFQPTWEATGVILDIPTPTDAADRSMVLDDDASQDSHMGRRVSHSTHHHPHRSGASRSSQKAQLDARHRTSDAMDTARAAELALREVLSSWRAAKQHIDMNSQPFDFDPLSLDFPALTLQCLRPPPTLFSSIPHPTSTSWSIEPPSEKQREALRVYFQEHFQRWKSICASATTAANEDLSYPPLQTLAPDVRESVLNAEKSATVLEAQVSEHVESMYQIWNDLAPDRKRELWIVELARGIGRRQKEVDAVKEQRRLLQQENANLKSQVEQLNRLQQPREFRVSSPATIPIEESIVAYMFGNPIAMARRGIGLDGEARHMDLNTVVSVAIERWKSVIVSSRSQGMAAQRPLDQSISVPAPISATVHAPSRVVPTQKVRPATQQSSSKAAQSRQMQQQRQQQHQQQEEQQTASNVSVNETSDTAPSATATPVLETSATPVDASNNDSDEDADADMDEDESYHQSSTVKTDSAQQHTFGTGQSPQQHRQNTLQEQHDQRHASASQTKGVQPRPTISGNNQYMVNGSGDSRRPTIPNMGMAVSMQQQPQQAIYNGFGVGGGTDGDPMYMD</sequence>
<accession>A0A136IY70</accession>
<dbReference type="Proteomes" id="UP000070501">
    <property type="component" value="Unassembled WGS sequence"/>
</dbReference>
<protein>
    <submittedName>
        <fullName evidence="3">Uncharacterized protein</fullName>
    </submittedName>
</protein>
<feature type="compositionally biased region" description="Low complexity" evidence="2">
    <location>
        <begin position="522"/>
        <end position="554"/>
    </location>
</feature>
<gene>
    <name evidence="3" type="ORF">Micbo1qcDRAFT_196502</name>
</gene>
<feature type="compositionally biased region" description="Low complexity" evidence="2">
    <location>
        <begin position="561"/>
        <end position="572"/>
    </location>
</feature>
<feature type="compositionally biased region" description="Polar residues" evidence="2">
    <location>
        <begin position="603"/>
        <end position="633"/>
    </location>
</feature>
<reference evidence="4" key="1">
    <citation type="submission" date="2016-02" db="EMBL/GenBank/DDBJ databases">
        <title>Draft genome sequence of Microdochium bolleyi, a fungal endophyte of beachgrass.</title>
        <authorList>
            <consortium name="DOE Joint Genome Institute"/>
            <person name="David A.S."/>
            <person name="May G."/>
            <person name="Haridas S."/>
            <person name="Lim J."/>
            <person name="Wang M."/>
            <person name="Labutti K."/>
            <person name="Lipzen A."/>
            <person name="Barry K."/>
            <person name="Grigoriev I.V."/>
        </authorList>
    </citation>
    <scope>NUCLEOTIDE SEQUENCE [LARGE SCALE GENOMIC DNA]</scope>
    <source>
        <strain evidence="4">J235TASD1</strain>
    </source>
</reference>
<evidence type="ECO:0000256" key="2">
    <source>
        <dbReference type="SAM" id="MobiDB-lite"/>
    </source>
</evidence>
<evidence type="ECO:0000313" key="4">
    <source>
        <dbReference type="Proteomes" id="UP000070501"/>
    </source>
</evidence>
<organism evidence="3 4">
    <name type="scientific">Microdochium bolleyi</name>
    <dbReference type="NCBI Taxonomy" id="196109"/>
    <lineage>
        <taxon>Eukaryota</taxon>
        <taxon>Fungi</taxon>
        <taxon>Dikarya</taxon>
        <taxon>Ascomycota</taxon>
        <taxon>Pezizomycotina</taxon>
        <taxon>Sordariomycetes</taxon>
        <taxon>Xylariomycetidae</taxon>
        <taxon>Xylariales</taxon>
        <taxon>Microdochiaceae</taxon>
        <taxon>Microdochium</taxon>
    </lineage>
</organism>
<feature type="region of interest" description="Disordered" evidence="2">
    <location>
        <begin position="168"/>
        <end position="216"/>
    </location>
</feature>
<feature type="compositionally biased region" description="Low complexity" evidence="2">
    <location>
        <begin position="1"/>
        <end position="22"/>
    </location>
</feature>
<dbReference type="AlphaFoldDB" id="A0A136IY70"/>
<dbReference type="InParanoid" id="A0A136IY70"/>
<feature type="coiled-coil region" evidence="1">
    <location>
        <begin position="383"/>
        <end position="417"/>
    </location>
</feature>
<feature type="compositionally biased region" description="Basic and acidic residues" evidence="2">
    <location>
        <begin position="55"/>
        <end position="73"/>
    </location>
</feature>
<feature type="region of interest" description="Disordered" evidence="2">
    <location>
        <begin position="508"/>
        <end position="674"/>
    </location>
</feature>
<feature type="region of interest" description="Disordered" evidence="2">
    <location>
        <begin position="1"/>
        <end position="43"/>
    </location>
</feature>
<dbReference type="OrthoDB" id="3905365at2759"/>
<dbReference type="EMBL" id="KQ964254">
    <property type="protein sequence ID" value="KXJ89696.1"/>
    <property type="molecule type" value="Genomic_DNA"/>
</dbReference>
<evidence type="ECO:0000313" key="3">
    <source>
        <dbReference type="EMBL" id="KXJ89696.1"/>
    </source>
</evidence>
<feature type="compositionally biased region" description="Polar residues" evidence="2">
    <location>
        <begin position="641"/>
        <end position="667"/>
    </location>
</feature>
<dbReference type="STRING" id="196109.A0A136IY70"/>
<feature type="region of interest" description="Disordered" evidence="2">
    <location>
        <begin position="55"/>
        <end position="130"/>
    </location>
</feature>
<feature type="compositionally biased region" description="Acidic residues" evidence="2">
    <location>
        <begin position="587"/>
        <end position="600"/>
    </location>
</feature>